<evidence type="ECO:0000313" key="3">
    <source>
        <dbReference type="EMBL" id="QJH96644.1"/>
    </source>
</evidence>
<name>A0A6H1ZHC4_9ZZZZ</name>
<dbReference type="EMBL" id="MT144657">
    <property type="protein sequence ID" value="QJH96644.1"/>
    <property type="molecule type" value="Genomic_DNA"/>
</dbReference>
<dbReference type="AlphaFoldDB" id="A0A6H1ZHC4"/>
<accession>A0A6H1ZHC4</accession>
<dbReference type="EMBL" id="MT144039">
    <property type="protein sequence ID" value="QJA47326.1"/>
    <property type="molecule type" value="Genomic_DNA"/>
</dbReference>
<dbReference type="EMBL" id="MT141351">
    <property type="protein sequence ID" value="QJA59042.1"/>
    <property type="molecule type" value="Genomic_DNA"/>
</dbReference>
<sequence>MYVLILTLASAFGGTSIHSIQFIGGAEVCDAAKVAWLSEQKKTQNLTATAICVKSKG</sequence>
<evidence type="ECO:0000313" key="2">
    <source>
        <dbReference type="EMBL" id="QJA59042.1"/>
    </source>
</evidence>
<proteinExistence type="predicted"/>
<organism evidence="1">
    <name type="scientific">viral metagenome</name>
    <dbReference type="NCBI Taxonomy" id="1070528"/>
    <lineage>
        <taxon>unclassified sequences</taxon>
        <taxon>metagenomes</taxon>
        <taxon>organismal metagenomes</taxon>
    </lineage>
</organism>
<reference evidence="1" key="1">
    <citation type="submission" date="2020-03" db="EMBL/GenBank/DDBJ databases">
        <title>The deep terrestrial virosphere.</title>
        <authorList>
            <person name="Holmfeldt K."/>
            <person name="Nilsson E."/>
            <person name="Simone D."/>
            <person name="Lopez-Fernandez M."/>
            <person name="Wu X."/>
            <person name="de Brujin I."/>
            <person name="Lundin D."/>
            <person name="Andersson A."/>
            <person name="Bertilsson S."/>
            <person name="Dopson M."/>
        </authorList>
    </citation>
    <scope>NUCLEOTIDE SEQUENCE</scope>
    <source>
        <strain evidence="2">MM415B01374</strain>
        <strain evidence="1">TM448A00646</strain>
        <strain evidence="3">TM448B00781</strain>
    </source>
</reference>
<gene>
    <name evidence="2" type="ORF">MM415B01374_0032</name>
    <name evidence="1" type="ORF">TM448A00646_0032</name>
    <name evidence="3" type="ORF">TM448B00781_0032</name>
</gene>
<evidence type="ECO:0000313" key="1">
    <source>
        <dbReference type="EMBL" id="QJA47326.1"/>
    </source>
</evidence>
<protein>
    <submittedName>
        <fullName evidence="1">Uncharacterized protein</fullName>
    </submittedName>
</protein>